<organism evidence="1 2">
    <name type="scientific">Panagrolaimus sp. JU765</name>
    <dbReference type="NCBI Taxonomy" id="591449"/>
    <lineage>
        <taxon>Eukaryota</taxon>
        <taxon>Metazoa</taxon>
        <taxon>Ecdysozoa</taxon>
        <taxon>Nematoda</taxon>
        <taxon>Chromadorea</taxon>
        <taxon>Rhabditida</taxon>
        <taxon>Tylenchina</taxon>
        <taxon>Panagrolaimomorpha</taxon>
        <taxon>Panagrolaimoidea</taxon>
        <taxon>Panagrolaimidae</taxon>
        <taxon>Panagrolaimus</taxon>
    </lineage>
</organism>
<reference evidence="2" key="1">
    <citation type="submission" date="2022-11" db="UniProtKB">
        <authorList>
            <consortium name="WormBaseParasite"/>
        </authorList>
    </citation>
    <scope>IDENTIFICATION</scope>
</reference>
<name>A0AC34RHA9_9BILA</name>
<dbReference type="Proteomes" id="UP000887576">
    <property type="component" value="Unplaced"/>
</dbReference>
<accession>A0AC34RHA9</accession>
<proteinExistence type="predicted"/>
<sequence>MSTTPPPTNDMNVYILQPTGMFRNAPFCKFWFITTIICSIIKMYMNLQTSQRNTTVLAEIDAYSVLHMIFSTFTAVSIPELTVTSLCIYFLRNIERRFGTRRFMNVLFISLLLSHGIHISILKFLFIHYDPGKIFFYYSPLTAIFIAYFNYILEVPVFATSMIFDLLPASDHHFILILLS</sequence>
<evidence type="ECO:0000313" key="1">
    <source>
        <dbReference type="Proteomes" id="UP000887576"/>
    </source>
</evidence>
<dbReference type="WBParaSite" id="JU765_v2.g6910.t1">
    <property type="protein sequence ID" value="JU765_v2.g6910.t1"/>
    <property type="gene ID" value="JU765_v2.g6910"/>
</dbReference>
<protein>
    <submittedName>
        <fullName evidence="2">Uncharacterized protein</fullName>
    </submittedName>
</protein>
<evidence type="ECO:0000313" key="2">
    <source>
        <dbReference type="WBParaSite" id="JU765_v2.g6910.t1"/>
    </source>
</evidence>